<dbReference type="PANTHER" id="PTHR43671:SF13">
    <property type="entry name" value="SERINE_THREONINE-PROTEIN KINASE NEK2"/>
    <property type="match status" value="1"/>
</dbReference>
<organism evidence="8 9">
    <name type="scientific">Actinomyces weissii</name>
    <dbReference type="NCBI Taxonomy" id="675090"/>
    <lineage>
        <taxon>Bacteria</taxon>
        <taxon>Bacillati</taxon>
        <taxon>Actinomycetota</taxon>
        <taxon>Actinomycetes</taxon>
        <taxon>Actinomycetales</taxon>
        <taxon>Actinomycetaceae</taxon>
        <taxon>Actinomyces</taxon>
    </lineage>
</organism>
<dbReference type="SMART" id="SM00220">
    <property type="entry name" value="S_TKc"/>
    <property type="match status" value="1"/>
</dbReference>
<feature type="domain" description="Protein kinase" evidence="7">
    <location>
        <begin position="20"/>
        <end position="299"/>
    </location>
</feature>
<dbReference type="KEGG" id="awe:JG540_02140"/>
<evidence type="ECO:0000256" key="4">
    <source>
        <dbReference type="ARBA" id="ARBA00022777"/>
    </source>
</evidence>
<reference evidence="8 9" key="1">
    <citation type="submission" date="2020-12" db="EMBL/GenBank/DDBJ databases">
        <authorList>
            <person name="Zhou J."/>
        </authorList>
    </citation>
    <scope>NUCLEOTIDE SEQUENCE [LARGE SCALE GENOMIC DNA]</scope>
    <source>
        <strain evidence="8 9">CCUG 61299</strain>
    </source>
</reference>
<keyword evidence="2" id="KW-0808">Transferase</keyword>
<gene>
    <name evidence="8" type="ORF">JG540_02140</name>
</gene>
<evidence type="ECO:0000256" key="6">
    <source>
        <dbReference type="SAM" id="MobiDB-lite"/>
    </source>
</evidence>
<accession>A0A7T7MA62</accession>
<evidence type="ECO:0000256" key="2">
    <source>
        <dbReference type="ARBA" id="ARBA00022679"/>
    </source>
</evidence>
<name>A0A7T7MA62_9ACTO</name>
<dbReference type="InterPro" id="IPR000719">
    <property type="entry name" value="Prot_kinase_dom"/>
</dbReference>
<keyword evidence="5" id="KW-0067">ATP-binding</keyword>
<keyword evidence="4 8" id="KW-0418">Kinase</keyword>
<dbReference type="Pfam" id="PF00069">
    <property type="entry name" value="Pkinase"/>
    <property type="match status" value="1"/>
</dbReference>
<dbReference type="CDD" id="cd14014">
    <property type="entry name" value="STKc_PknB_like"/>
    <property type="match status" value="1"/>
</dbReference>
<dbReference type="InterPro" id="IPR050660">
    <property type="entry name" value="NEK_Ser/Thr_kinase"/>
</dbReference>
<feature type="region of interest" description="Disordered" evidence="6">
    <location>
        <begin position="305"/>
        <end position="335"/>
    </location>
</feature>
<evidence type="ECO:0000256" key="3">
    <source>
        <dbReference type="ARBA" id="ARBA00022741"/>
    </source>
</evidence>
<dbReference type="SMART" id="SM00564">
    <property type="entry name" value="PQQ"/>
    <property type="match status" value="2"/>
</dbReference>
<evidence type="ECO:0000256" key="1">
    <source>
        <dbReference type="ARBA" id="ARBA00012513"/>
    </source>
</evidence>
<dbReference type="Gene3D" id="1.10.510.10">
    <property type="entry name" value="Transferase(Phosphotransferase) domain 1"/>
    <property type="match status" value="1"/>
</dbReference>
<dbReference type="SUPFAM" id="SSF56112">
    <property type="entry name" value="Protein kinase-like (PK-like)"/>
    <property type="match status" value="1"/>
</dbReference>
<evidence type="ECO:0000259" key="7">
    <source>
        <dbReference type="PROSITE" id="PS50011"/>
    </source>
</evidence>
<evidence type="ECO:0000256" key="5">
    <source>
        <dbReference type="ARBA" id="ARBA00022840"/>
    </source>
</evidence>
<dbReference type="RefSeq" id="WP_200276589.1">
    <property type="nucleotide sequence ID" value="NZ_CP066802.1"/>
</dbReference>
<dbReference type="GO" id="GO:0005524">
    <property type="term" value="F:ATP binding"/>
    <property type="evidence" value="ECO:0007669"/>
    <property type="project" value="UniProtKB-KW"/>
</dbReference>
<dbReference type="AlphaFoldDB" id="A0A7T7MA62"/>
<dbReference type="EC" id="2.7.11.1" evidence="1"/>
<dbReference type="Gene3D" id="3.30.200.20">
    <property type="entry name" value="Phosphorylase Kinase, domain 1"/>
    <property type="match status" value="1"/>
</dbReference>
<dbReference type="PROSITE" id="PS00108">
    <property type="entry name" value="PROTEIN_KINASE_ST"/>
    <property type="match status" value="1"/>
</dbReference>
<proteinExistence type="predicted"/>
<evidence type="ECO:0000313" key="8">
    <source>
        <dbReference type="EMBL" id="QQM67702.1"/>
    </source>
</evidence>
<dbReference type="PROSITE" id="PS50011">
    <property type="entry name" value="PROTEIN_KINASE_DOM"/>
    <property type="match status" value="1"/>
</dbReference>
<dbReference type="InterPro" id="IPR018391">
    <property type="entry name" value="PQQ_b-propeller_rpt"/>
</dbReference>
<dbReference type="InterPro" id="IPR008271">
    <property type="entry name" value="Ser/Thr_kinase_AS"/>
</dbReference>
<keyword evidence="3" id="KW-0547">Nucleotide-binding</keyword>
<dbReference type="Proteomes" id="UP000595895">
    <property type="component" value="Chromosome"/>
</dbReference>
<dbReference type="InterPro" id="IPR011009">
    <property type="entry name" value="Kinase-like_dom_sf"/>
</dbReference>
<sequence length="860" mass="89172">MTTSANSPASAPLRRLGSAYVLLDRIGSGAQGEVWRAQRAEDASGLWDPVGADTSAPGVHEELAAKVLRAEIASQPGVLERFLGERATLMRIRSRSVVAVRDLVVEGDTFAILMDLVDGGDLRGYLAERGALPPAEVARLGALIAEGLAAVHAVGVLHRDIKPANVLLERHAEGESVVPRLADFGVARICEAVGATTSTSAIGTPLYMAPEVLTGKVPPLTADVYSLGVMLYEMACGVPPFKGSTPQVLASHARHTPGRPEGIPDALWELILAMQSKQAADRPSAAEVAERLRLLEPSLREIPAAPRLSTPLPATRAHNPFEWDPQEPAAAGTAGAVREATLVEPSAAVPAGTAAGYGLYGGVQAGASVGSPQAVASPSQAYGMPQGSRLSTGYGTAPLSGPVATSVLPPAGGSPAPAAVSYGSSPAPFAAAGLTPAGPTPRRGRAGLVAALVAVLALTGTGIGGYWLYNRWGGAGSGGAVLGLPLHAKLQESQRIADVSRIRLSPNERVLATENLGDWSLRDLDSDDQAAFWKGHCSSGYFFTNDTFACEETGGKRQFIGLDGQPSSLELSKGTEVLGTTGDLAIVREGSYKGSLVALDGSGNQVWRLDGGYTEAWVSKDFILTYEDGSGRMQVIKAANGAIRLSQPVEKTPEWDKPRPGGIDILVGGQGFLVEGSPSVVYDAEGNSLGEVATENGLPTSWRAQDPTSAADMKKALESVPQDSGRYERVLLVSGGESLALSLDTNACTANVMGKEGTGFAAPQRTEGEPCTITPIGIIADGAGVVFSTGKSSSRQGATGDQVVAYDRKTGEQTWQVKGTLVTALSQHPKASGTMAKSRRLLVREGGDYGDLVLYTVVAS</sequence>
<protein>
    <recommendedName>
        <fullName evidence="1">non-specific serine/threonine protein kinase</fullName>
        <ecNumber evidence="1">2.7.11.1</ecNumber>
    </recommendedName>
</protein>
<keyword evidence="9" id="KW-1185">Reference proteome</keyword>
<dbReference type="EMBL" id="CP066802">
    <property type="protein sequence ID" value="QQM67702.1"/>
    <property type="molecule type" value="Genomic_DNA"/>
</dbReference>
<dbReference type="PANTHER" id="PTHR43671">
    <property type="entry name" value="SERINE/THREONINE-PROTEIN KINASE NEK"/>
    <property type="match status" value="1"/>
</dbReference>
<dbReference type="GO" id="GO:0004674">
    <property type="term" value="F:protein serine/threonine kinase activity"/>
    <property type="evidence" value="ECO:0007669"/>
    <property type="project" value="UniProtKB-EC"/>
</dbReference>
<evidence type="ECO:0000313" key="9">
    <source>
        <dbReference type="Proteomes" id="UP000595895"/>
    </source>
</evidence>